<sequence>MLSLLETISFSLLLELRKNHSNGSTKWGLRIQWKQAIENAAKSICDLFPDSTPEEFKKELKERILAEYQLIGDNIDFEQIVRHQSKLNQNKSIHWFHYMDVKERFHSSQGNFFEDWRHKLHLSNTI</sequence>
<reference evidence="1" key="1">
    <citation type="submission" date="2021-01" db="UniProtKB">
        <authorList>
            <consortium name="EnsemblMetazoa"/>
        </authorList>
    </citation>
    <scope>IDENTIFICATION</scope>
</reference>
<name>A0A7M5V5T2_9CNID</name>
<dbReference type="Proteomes" id="UP000594262">
    <property type="component" value="Unplaced"/>
</dbReference>
<proteinExistence type="predicted"/>
<dbReference type="OrthoDB" id="5950190at2759"/>
<organism evidence="1 2">
    <name type="scientific">Clytia hemisphaerica</name>
    <dbReference type="NCBI Taxonomy" id="252671"/>
    <lineage>
        <taxon>Eukaryota</taxon>
        <taxon>Metazoa</taxon>
        <taxon>Cnidaria</taxon>
        <taxon>Hydrozoa</taxon>
        <taxon>Hydroidolina</taxon>
        <taxon>Leptothecata</taxon>
        <taxon>Obeliida</taxon>
        <taxon>Clytiidae</taxon>
        <taxon>Clytia</taxon>
    </lineage>
</organism>
<dbReference type="AlphaFoldDB" id="A0A7M5V5T2"/>
<evidence type="ECO:0000313" key="1">
    <source>
        <dbReference type="EnsemblMetazoa" id="CLYHEMP004092.2"/>
    </source>
</evidence>
<evidence type="ECO:0000313" key="2">
    <source>
        <dbReference type="Proteomes" id="UP000594262"/>
    </source>
</evidence>
<dbReference type="EnsemblMetazoa" id="CLYHEMT004092.2">
    <property type="protein sequence ID" value="CLYHEMP004092.2"/>
    <property type="gene ID" value="CLYHEMG004092"/>
</dbReference>
<accession>A0A7M5V5T2</accession>
<keyword evidence="2" id="KW-1185">Reference proteome</keyword>
<protein>
    <submittedName>
        <fullName evidence="1">Uncharacterized protein</fullName>
    </submittedName>
</protein>